<dbReference type="SUPFAM" id="SSF53448">
    <property type="entry name" value="Nucleotide-diphospho-sugar transferases"/>
    <property type="match status" value="1"/>
</dbReference>
<dbReference type="InterPro" id="IPR029044">
    <property type="entry name" value="Nucleotide-diphossugar_trans"/>
</dbReference>
<accession>Q0AN79</accession>
<dbReference type="Pfam" id="PF02348">
    <property type="entry name" value="CTP_transf_3"/>
    <property type="match status" value="1"/>
</dbReference>
<sequence length="261" mass="27768">MTLAIIVQARAGSSRLPGKVLEPLGAASVLARVLARCRRLEGLDDLVCAVPDSAGNDAVAAEAKACGAHVVRGSETDVLSRYADAARAVGADEVVRVTSDCPFFDPEVCRQVVALLRESGADYANNTMIAGFPQGLDCEAFPAELLFKAERQAKAPANREHVTAWMRRQHAVSMACLRGPGGDAGALRWTLDYPEDLDFCRAVFERLGDARAAWVDYPKLAALCRSTPELAAINAAHADPSRASVAAAASIVRDYTFPQAD</sequence>
<organism evidence="1 2">
    <name type="scientific">Maricaulis maris (strain MCS10)</name>
    <name type="common">Caulobacter maris</name>
    <dbReference type="NCBI Taxonomy" id="394221"/>
    <lineage>
        <taxon>Bacteria</taxon>
        <taxon>Pseudomonadati</taxon>
        <taxon>Pseudomonadota</taxon>
        <taxon>Alphaproteobacteria</taxon>
        <taxon>Maricaulales</taxon>
        <taxon>Maricaulaceae</taxon>
        <taxon>Maricaulis</taxon>
    </lineage>
</organism>
<dbReference type="Proteomes" id="UP000001964">
    <property type="component" value="Chromosome"/>
</dbReference>
<dbReference type="Gene3D" id="3.90.550.10">
    <property type="entry name" value="Spore Coat Polysaccharide Biosynthesis Protein SpsA, Chain A"/>
    <property type="match status" value="1"/>
</dbReference>
<dbReference type="PANTHER" id="PTHR42866">
    <property type="entry name" value="3-DEOXY-MANNO-OCTULOSONATE CYTIDYLYLTRANSFERASE"/>
    <property type="match status" value="1"/>
</dbReference>
<dbReference type="RefSeq" id="WP_011643903.1">
    <property type="nucleotide sequence ID" value="NC_008347.1"/>
</dbReference>
<evidence type="ECO:0000313" key="2">
    <source>
        <dbReference type="Proteomes" id="UP000001964"/>
    </source>
</evidence>
<evidence type="ECO:0000313" key="1">
    <source>
        <dbReference type="EMBL" id="ABI66258.1"/>
    </source>
</evidence>
<dbReference type="PANTHER" id="PTHR42866:SF1">
    <property type="entry name" value="SPORE COAT POLYSACCHARIDE BIOSYNTHESIS PROTEIN SPSF"/>
    <property type="match status" value="1"/>
</dbReference>
<dbReference type="CDD" id="cd02518">
    <property type="entry name" value="GT2_SpsF"/>
    <property type="match status" value="1"/>
</dbReference>
<keyword evidence="1" id="KW-0808">Transferase</keyword>
<dbReference type="GO" id="GO:0005829">
    <property type="term" value="C:cytosol"/>
    <property type="evidence" value="ECO:0007669"/>
    <property type="project" value="TreeGrafter"/>
</dbReference>
<name>Q0AN79_MARMM</name>
<dbReference type="eggNOG" id="COG1861">
    <property type="taxonomic scope" value="Bacteria"/>
</dbReference>
<dbReference type="AlphaFoldDB" id="Q0AN79"/>
<dbReference type="InterPro" id="IPR003329">
    <property type="entry name" value="Cytidylyl_trans"/>
</dbReference>
<reference evidence="1 2" key="1">
    <citation type="submission" date="2006-08" db="EMBL/GenBank/DDBJ databases">
        <title>Complete sequence of Maricaulis maris MCS10.</title>
        <authorList>
            <consortium name="US DOE Joint Genome Institute"/>
            <person name="Copeland A."/>
            <person name="Lucas S."/>
            <person name="Lapidus A."/>
            <person name="Barry K."/>
            <person name="Detter J.C."/>
            <person name="Glavina del Rio T."/>
            <person name="Hammon N."/>
            <person name="Israni S."/>
            <person name="Dalin E."/>
            <person name="Tice H."/>
            <person name="Pitluck S."/>
            <person name="Saunders E."/>
            <person name="Brettin T."/>
            <person name="Bruce D."/>
            <person name="Han C."/>
            <person name="Tapia R."/>
            <person name="Gilna P."/>
            <person name="Schmutz J."/>
            <person name="Larimer F."/>
            <person name="Land M."/>
            <person name="Hauser L."/>
            <person name="Kyrpides N."/>
            <person name="Mikhailova N."/>
            <person name="Viollier P."/>
            <person name="Stephens C."/>
            <person name="Richardson P."/>
        </authorList>
    </citation>
    <scope>NUCLEOTIDE SEQUENCE [LARGE SCALE GENOMIC DNA]</scope>
    <source>
        <strain evidence="1 2">MCS10</strain>
    </source>
</reference>
<dbReference type="KEGG" id="mmr:Mmar10_1966"/>
<keyword evidence="1" id="KW-0548">Nucleotidyltransferase</keyword>
<dbReference type="GO" id="GO:0016779">
    <property type="term" value="F:nucleotidyltransferase activity"/>
    <property type="evidence" value="ECO:0007669"/>
    <property type="project" value="UniProtKB-KW"/>
</dbReference>
<protein>
    <submittedName>
        <fullName evidence="1">Acylneuraminate cytidylyltransferase</fullName>
    </submittedName>
</protein>
<dbReference type="EMBL" id="CP000449">
    <property type="protein sequence ID" value="ABI66258.1"/>
    <property type="molecule type" value="Genomic_DNA"/>
</dbReference>
<keyword evidence="2" id="KW-1185">Reference proteome</keyword>
<dbReference type="HOGENOM" id="CLU_072501_0_0_5"/>
<proteinExistence type="predicted"/>
<gene>
    <name evidence="1" type="ordered locus">Mmar10_1966</name>
</gene>
<dbReference type="OrthoDB" id="9801052at2"/>
<dbReference type="STRING" id="394221.Mmar10_1966"/>